<dbReference type="GO" id="GO:0016020">
    <property type="term" value="C:membrane"/>
    <property type="evidence" value="ECO:0007669"/>
    <property type="project" value="UniProtKB-SubCell"/>
</dbReference>
<feature type="transmembrane region" description="Helical" evidence="6">
    <location>
        <begin position="105"/>
        <end position="126"/>
    </location>
</feature>
<feature type="transmembrane region" description="Helical" evidence="6">
    <location>
        <begin position="138"/>
        <end position="160"/>
    </location>
</feature>
<keyword evidence="8" id="KW-1185">Reference proteome</keyword>
<keyword evidence="2 6" id="KW-0812">Transmembrane</keyword>
<evidence type="ECO:0000256" key="3">
    <source>
        <dbReference type="ARBA" id="ARBA00022989"/>
    </source>
</evidence>
<feature type="compositionally biased region" description="Basic and acidic residues" evidence="5">
    <location>
        <begin position="7"/>
        <end position="25"/>
    </location>
</feature>
<dbReference type="InterPro" id="IPR004752">
    <property type="entry name" value="AmpG_permease/AT-1"/>
</dbReference>
<comment type="subcellular location">
    <subcellularLocation>
        <location evidence="1">Membrane</location>
        <topology evidence="1">Multi-pass membrane protein</topology>
    </subcellularLocation>
</comment>
<feature type="transmembrane region" description="Helical" evidence="6">
    <location>
        <begin position="257"/>
        <end position="280"/>
    </location>
</feature>
<gene>
    <name evidence="7" type="ORF">THRCLA_04915</name>
</gene>
<keyword evidence="3 6" id="KW-1133">Transmembrane helix</keyword>
<dbReference type="Proteomes" id="UP000243217">
    <property type="component" value="Unassembled WGS sequence"/>
</dbReference>
<dbReference type="GO" id="GO:0008521">
    <property type="term" value="F:acetyl-CoA transmembrane transporter activity"/>
    <property type="evidence" value="ECO:0007669"/>
    <property type="project" value="InterPro"/>
</dbReference>
<dbReference type="PANTHER" id="PTHR12778:SF9">
    <property type="entry name" value="ACETYL-COENZYME A TRANSPORTER 1"/>
    <property type="match status" value="1"/>
</dbReference>
<keyword evidence="4 6" id="KW-0472">Membrane</keyword>
<feature type="transmembrane region" description="Helical" evidence="6">
    <location>
        <begin position="330"/>
        <end position="352"/>
    </location>
</feature>
<evidence type="ECO:0000313" key="7">
    <source>
        <dbReference type="EMBL" id="OQS02747.1"/>
    </source>
</evidence>
<evidence type="ECO:0000256" key="5">
    <source>
        <dbReference type="SAM" id="MobiDB-lite"/>
    </source>
</evidence>
<dbReference type="PANTHER" id="PTHR12778">
    <property type="entry name" value="SOLUTE CARRIER FAMILY 33 ACETYL-COA TRANSPORTER -RELATED"/>
    <property type="match status" value="1"/>
</dbReference>
<dbReference type="OrthoDB" id="6415790at2759"/>
<protein>
    <submittedName>
        <fullName evidence="7">Acetyl-coenzyme A transporter</fullName>
    </submittedName>
</protein>
<dbReference type="InterPro" id="IPR036259">
    <property type="entry name" value="MFS_trans_sf"/>
</dbReference>
<organism evidence="7 8">
    <name type="scientific">Thraustotheca clavata</name>
    <dbReference type="NCBI Taxonomy" id="74557"/>
    <lineage>
        <taxon>Eukaryota</taxon>
        <taxon>Sar</taxon>
        <taxon>Stramenopiles</taxon>
        <taxon>Oomycota</taxon>
        <taxon>Saprolegniomycetes</taxon>
        <taxon>Saprolegniales</taxon>
        <taxon>Achlyaceae</taxon>
        <taxon>Thraustotheca</taxon>
    </lineage>
</organism>
<dbReference type="Pfam" id="PF13000">
    <property type="entry name" value="Acatn"/>
    <property type="match status" value="2"/>
</dbReference>
<evidence type="ECO:0000256" key="2">
    <source>
        <dbReference type="ARBA" id="ARBA00022692"/>
    </source>
</evidence>
<accession>A0A1V9ZXM0</accession>
<evidence type="ECO:0000313" key="8">
    <source>
        <dbReference type="Proteomes" id="UP000243217"/>
    </source>
</evidence>
<feature type="transmembrane region" description="Helical" evidence="6">
    <location>
        <begin position="212"/>
        <end position="236"/>
    </location>
</feature>
<comment type="caution">
    <text evidence="7">The sequence shown here is derived from an EMBL/GenBank/DDBJ whole genome shotgun (WGS) entry which is preliminary data.</text>
</comment>
<dbReference type="GO" id="GO:0035348">
    <property type="term" value="P:acetyl-CoA transmembrane transport"/>
    <property type="evidence" value="ECO:0007669"/>
    <property type="project" value="InterPro"/>
</dbReference>
<evidence type="ECO:0000256" key="6">
    <source>
        <dbReference type="SAM" id="Phobius"/>
    </source>
</evidence>
<dbReference type="AlphaFoldDB" id="A0A1V9ZXM0"/>
<dbReference type="Gene3D" id="1.20.1250.20">
    <property type="entry name" value="MFS general substrate transporter like domains"/>
    <property type="match status" value="1"/>
</dbReference>
<name>A0A1V9ZXM0_9STRA</name>
<sequence>MVRSRRPKSEKNEKSSQDNEPKKTFNEETHSDFASIAVLLVLYTLQGIPMGLSSSIPFLLQEKVGYAEQATFSLVSWPFSLKLLWAPIVDSIYSKSFGRRKSWLIPVQLLCSILMIFGGSFVGSILDMEEPNVHALTGFFFVLYALMATQDIAVDGWALTMLHPKNVGYASTCNSVGQTLGYFIAYVGFLALHDPSTCDSYFRSIPNPTQGLVTLPGFMGFWGYVMFATTLFIWFFKHEKPEDSESLTIADTYRQMLSVLRLPSVLSLTAILLTCKVAFAATDAVSPLKLVEYGLKKEKMAMLTPILVPLGILLPVYLSQKIKKAEPLQLFVYGIPFRLLVGILYALIVVATPTVMSHHEDVHYYYYIFILGAGALHEVAANMMYVPQMAFFAQVSDPSIGGTYMTYLNTISNLGSKWPNSLSLAFVDAWTTQICSADAENACTNHHAKVDCEALEGHCSMIQDGYFTEVAFCTIFGVIWLIVFYQRLVKLQHLPISAWRVQSS</sequence>
<dbReference type="SUPFAM" id="SSF103473">
    <property type="entry name" value="MFS general substrate transporter"/>
    <property type="match status" value="1"/>
</dbReference>
<dbReference type="EMBL" id="JNBS01001083">
    <property type="protein sequence ID" value="OQS02747.1"/>
    <property type="molecule type" value="Genomic_DNA"/>
</dbReference>
<feature type="region of interest" description="Disordered" evidence="5">
    <location>
        <begin position="1"/>
        <end position="25"/>
    </location>
</feature>
<feature type="transmembrane region" description="Helical" evidence="6">
    <location>
        <begin position="172"/>
        <end position="192"/>
    </location>
</feature>
<feature type="transmembrane region" description="Helical" evidence="6">
    <location>
        <begin position="364"/>
        <end position="386"/>
    </location>
</feature>
<feature type="transmembrane region" description="Helical" evidence="6">
    <location>
        <begin position="466"/>
        <end position="485"/>
    </location>
</feature>
<evidence type="ECO:0000256" key="1">
    <source>
        <dbReference type="ARBA" id="ARBA00004141"/>
    </source>
</evidence>
<dbReference type="InterPro" id="IPR024371">
    <property type="entry name" value="AcetylCoA_trans_1-like"/>
</dbReference>
<evidence type="ECO:0000256" key="4">
    <source>
        <dbReference type="ARBA" id="ARBA00023136"/>
    </source>
</evidence>
<feature type="transmembrane region" description="Helical" evidence="6">
    <location>
        <begin position="300"/>
        <end position="318"/>
    </location>
</feature>
<proteinExistence type="predicted"/>
<reference evidence="7 8" key="1">
    <citation type="journal article" date="2014" name="Genome Biol. Evol.">
        <title>The secreted proteins of Achlya hypogyna and Thraustotheca clavata identify the ancestral oomycete secretome and reveal gene acquisitions by horizontal gene transfer.</title>
        <authorList>
            <person name="Misner I."/>
            <person name="Blouin N."/>
            <person name="Leonard G."/>
            <person name="Richards T.A."/>
            <person name="Lane C.E."/>
        </authorList>
    </citation>
    <scope>NUCLEOTIDE SEQUENCE [LARGE SCALE GENOMIC DNA]</scope>
    <source>
        <strain evidence="7 8">ATCC 34112</strain>
    </source>
</reference>
<dbReference type="STRING" id="74557.A0A1V9ZXM0"/>